<gene>
    <name evidence="1" type="ORF">AFUS01_LOCUS6644</name>
</gene>
<dbReference type="EMBL" id="CAJVCH010043882">
    <property type="protein sequence ID" value="CAG7717171.1"/>
    <property type="molecule type" value="Genomic_DNA"/>
</dbReference>
<proteinExistence type="predicted"/>
<dbReference type="Proteomes" id="UP000708208">
    <property type="component" value="Unassembled WGS sequence"/>
</dbReference>
<comment type="caution">
    <text evidence="1">The sequence shown here is derived from an EMBL/GenBank/DDBJ whole genome shotgun (WGS) entry which is preliminary data.</text>
</comment>
<keyword evidence="2" id="KW-1185">Reference proteome</keyword>
<accession>A0A8J2JAX5</accession>
<dbReference type="AlphaFoldDB" id="A0A8J2JAX5"/>
<sequence>MPETPYFVGKLFNLFPELIKIVGLFTSKKPEGFFVNIFQQVM</sequence>
<evidence type="ECO:0000313" key="2">
    <source>
        <dbReference type="Proteomes" id="UP000708208"/>
    </source>
</evidence>
<protein>
    <submittedName>
        <fullName evidence="1">Uncharacterized protein</fullName>
    </submittedName>
</protein>
<feature type="non-terminal residue" evidence="1">
    <location>
        <position position="1"/>
    </location>
</feature>
<reference evidence="1" key="1">
    <citation type="submission" date="2021-06" db="EMBL/GenBank/DDBJ databases">
        <authorList>
            <person name="Hodson N. C."/>
            <person name="Mongue J. A."/>
            <person name="Jaron S. K."/>
        </authorList>
    </citation>
    <scope>NUCLEOTIDE SEQUENCE</scope>
</reference>
<evidence type="ECO:0000313" key="1">
    <source>
        <dbReference type="EMBL" id="CAG7717171.1"/>
    </source>
</evidence>
<organism evidence="1 2">
    <name type="scientific">Allacma fusca</name>
    <dbReference type="NCBI Taxonomy" id="39272"/>
    <lineage>
        <taxon>Eukaryota</taxon>
        <taxon>Metazoa</taxon>
        <taxon>Ecdysozoa</taxon>
        <taxon>Arthropoda</taxon>
        <taxon>Hexapoda</taxon>
        <taxon>Collembola</taxon>
        <taxon>Symphypleona</taxon>
        <taxon>Sminthuridae</taxon>
        <taxon>Allacma</taxon>
    </lineage>
</organism>
<name>A0A8J2JAX5_9HEXA</name>